<dbReference type="InterPro" id="IPR051417">
    <property type="entry name" value="SDr/BOS_complex"/>
</dbReference>
<keyword evidence="3 7" id="KW-0732">Signal</keyword>
<dbReference type="Pfam" id="PF23193">
    <property type="entry name" value="NOMO_3rd"/>
    <property type="match status" value="1"/>
</dbReference>
<evidence type="ECO:0000259" key="13">
    <source>
        <dbReference type="Pfam" id="PF23193"/>
    </source>
</evidence>
<keyword evidence="4" id="KW-0256">Endoplasmic reticulum</keyword>
<proteinExistence type="predicted"/>
<evidence type="ECO:0000256" key="1">
    <source>
        <dbReference type="ARBA" id="ARBA00004115"/>
    </source>
</evidence>
<comment type="subcellular location">
    <subcellularLocation>
        <location evidence="1">Endoplasmic reticulum membrane</location>
        <topology evidence="1">Single-pass type I membrane protein</topology>
    </subcellularLocation>
</comment>
<evidence type="ECO:0000259" key="12">
    <source>
        <dbReference type="Pfam" id="PF23192"/>
    </source>
</evidence>
<feature type="domain" description="NOMO seventh transthyretin-like" evidence="11">
    <location>
        <begin position="564"/>
        <end position="634"/>
    </location>
</feature>
<dbReference type="Pfam" id="PF23194">
    <property type="entry name" value="NOMO_5th"/>
    <property type="match status" value="1"/>
</dbReference>
<reference evidence="15 16" key="1">
    <citation type="journal article" date="2010" name="Science">
        <title>Genomic comparison of the ants Camponotus floridanus and Harpegnathos saltator.</title>
        <authorList>
            <person name="Bonasio R."/>
            <person name="Zhang G."/>
            <person name="Ye C."/>
            <person name="Mutti N.S."/>
            <person name="Fang X."/>
            <person name="Qin N."/>
            <person name="Donahue G."/>
            <person name="Yang P."/>
            <person name="Li Q."/>
            <person name="Li C."/>
            <person name="Zhang P."/>
            <person name="Huang Z."/>
            <person name="Berger S.L."/>
            <person name="Reinberg D."/>
            <person name="Wang J."/>
            <person name="Liebig J."/>
        </authorList>
    </citation>
    <scope>NUCLEOTIDE SEQUENCE [LARGE SCALE GENOMIC DNA]</scope>
    <source>
        <strain evidence="16">C129</strain>
    </source>
</reference>
<evidence type="ECO:0000256" key="4">
    <source>
        <dbReference type="ARBA" id="ARBA00022824"/>
    </source>
</evidence>
<keyword evidence="5" id="KW-1133">Transmembrane helix</keyword>
<feature type="domain" description="NOMO second beta-sandwich" evidence="10">
    <location>
        <begin position="122"/>
        <end position="201"/>
    </location>
</feature>
<dbReference type="Gene3D" id="2.60.40.1120">
    <property type="entry name" value="Carboxypeptidase-like, regulatory domain"/>
    <property type="match status" value="1"/>
</dbReference>
<dbReference type="Pfam" id="PF13715">
    <property type="entry name" value="CarbopepD_reg_2"/>
    <property type="match status" value="1"/>
</dbReference>
<keyword evidence="16" id="KW-1185">Reference proteome</keyword>
<dbReference type="FunCoup" id="E2A8B8">
    <property type="interactions" value="1793"/>
</dbReference>
<evidence type="ECO:0000313" key="16">
    <source>
        <dbReference type="Proteomes" id="UP000000311"/>
    </source>
</evidence>
<accession>E2A8B8</accession>
<name>E2A8B8_CAMFO</name>
<dbReference type="STRING" id="104421.E2A8B8"/>
<feature type="domain" description="NOMO C-terminal transthyretin-like" evidence="12">
    <location>
        <begin position="967"/>
        <end position="1073"/>
    </location>
</feature>
<evidence type="ECO:0000259" key="11">
    <source>
        <dbReference type="Pfam" id="PF23141"/>
    </source>
</evidence>
<dbReference type="InterPro" id="IPR056190">
    <property type="entry name" value="NOMO_5th"/>
</dbReference>
<dbReference type="GO" id="GO:0030246">
    <property type="term" value="F:carbohydrate binding"/>
    <property type="evidence" value="ECO:0007669"/>
    <property type="project" value="InterPro"/>
</dbReference>
<feature type="domain" description="NOMO-like N-terminal beta-sandwich" evidence="8">
    <location>
        <begin position="35"/>
        <end position="117"/>
    </location>
</feature>
<dbReference type="InterPro" id="IPR056189">
    <property type="entry name" value="NOMO_3rd"/>
</dbReference>
<dbReference type="OrthoDB" id="10263633at2759"/>
<evidence type="ECO:0000256" key="6">
    <source>
        <dbReference type="ARBA" id="ARBA00023136"/>
    </source>
</evidence>
<dbReference type="PANTHER" id="PTHR23303:SF14">
    <property type="entry name" value="BOS COMPLEX SUBUNIT NOMO1-RELATED"/>
    <property type="match status" value="1"/>
</dbReference>
<protein>
    <submittedName>
        <fullName evidence="15">Nodal modulator 2</fullName>
    </submittedName>
</protein>
<dbReference type="OMA" id="FVFKGFG"/>
<feature type="chain" id="PRO_5003156738" evidence="7">
    <location>
        <begin position="29"/>
        <end position="1158"/>
    </location>
</feature>
<feature type="domain" description="NOMO fifth transthyretin-like" evidence="14">
    <location>
        <begin position="388"/>
        <end position="473"/>
    </location>
</feature>
<dbReference type="Pfam" id="PF22904">
    <property type="entry name" value="NOMO1-like_2nd"/>
    <property type="match status" value="1"/>
</dbReference>
<dbReference type="InterPro" id="IPR013784">
    <property type="entry name" value="Carb-bd-like_fold"/>
</dbReference>
<dbReference type="InterPro" id="IPR055073">
    <property type="entry name" value="NOMO1-like_9th"/>
</dbReference>
<dbReference type="InterPro" id="IPR056319">
    <property type="entry name" value="NOMO_7th"/>
</dbReference>
<feature type="signal peptide" evidence="7">
    <location>
        <begin position="1"/>
        <end position="28"/>
    </location>
</feature>
<dbReference type="Pfam" id="PF23141">
    <property type="entry name" value="Ig_NOMO"/>
    <property type="match status" value="1"/>
</dbReference>
<dbReference type="GO" id="GO:0005789">
    <property type="term" value="C:endoplasmic reticulum membrane"/>
    <property type="evidence" value="ECO:0007669"/>
    <property type="project" value="UniProtKB-SubCell"/>
</dbReference>
<dbReference type="SUPFAM" id="SSF49452">
    <property type="entry name" value="Starch-binding domain-like"/>
    <property type="match status" value="1"/>
</dbReference>
<evidence type="ECO:0000259" key="9">
    <source>
        <dbReference type="Pfam" id="PF22902"/>
    </source>
</evidence>
<dbReference type="Pfam" id="PF22898">
    <property type="entry name" value="NOMO1-like_1st"/>
    <property type="match status" value="1"/>
</dbReference>
<dbReference type="Proteomes" id="UP000000311">
    <property type="component" value="Unassembled WGS sequence"/>
</dbReference>
<feature type="domain" description="NOMO third transthyretin-like" evidence="13">
    <location>
        <begin position="241"/>
        <end position="306"/>
    </location>
</feature>
<dbReference type="SUPFAM" id="SSF49478">
    <property type="entry name" value="Cna protein B-type domain"/>
    <property type="match status" value="4"/>
</dbReference>
<evidence type="ECO:0000259" key="8">
    <source>
        <dbReference type="Pfam" id="PF22898"/>
    </source>
</evidence>
<evidence type="ECO:0000259" key="10">
    <source>
        <dbReference type="Pfam" id="PF22904"/>
    </source>
</evidence>
<dbReference type="InterPro" id="IPR055075">
    <property type="entry name" value="NOMO-like_N"/>
</dbReference>
<evidence type="ECO:0000256" key="5">
    <source>
        <dbReference type="ARBA" id="ARBA00022989"/>
    </source>
</evidence>
<evidence type="ECO:0000256" key="3">
    <source>
        <dbReference type="ARBA" id="ARBA00022729"/>
    </source>
</evidence>
<dbReference type="EMBL" id="GL437526">
    <property type="protein sequence ID" value="EFN70331.1"/>
    <property type="molecule type" value="Genomic_DNA"/>
</dbReference>
<dbReference type="PANTHER" id="PTHR23303">
    <property type="entry name" value="CARBOXYPEPTIDASE REGULATORY REGION-CONTAINING"/>
    <property type="match status" value="1"/>
</dbReference>
<gene>
    <name evidence="15" type="ORF">EAG_06781</name>
</gene>
<dbReference type="Pfam" id="PF23192">
    <property type="entry name" value="NOMO_12th"/>
    <property type="match status" value="1"/>
</dbReference>
<evidence type="ECO:0000313" key="15">
    <source>
        <dbReference type="EMBL" id="EFN70331.1"/>
    </source>
</evidence>
<keyword evidence="6" id="KW-0472">Membrane</keyword>
<keyword evidence="2" id="KW-0812">Transmembrane</keyword>
<feature type="domain" description="NOMO-like ninth beta-sandwich" evidence="9">
    <location>
        <begin position="726"/>
        <end position="761"/>
    </location>
</feature>
<dbReference type="Pfam" id="PF22902">
    <property type="entry name" value="NOMO1-like_9th"/>
    <property type="match status" value="1"/>
</dbReference>
<evidence type="ECO:0000259" key="14">
    <source>
        <dbReference type="Pfam" id="PF23194"/>
    </source>
</evidence>
<sequence>MRQRTGMNWREIIFSLAYLATLSVNSVGQDILGCGGFLKSHADIDFAKVHVKLYTKAGSLKDQTECAPNTGYYFLPLYDKGEYTLKVDPPRGWSFEPTEVTLNVDGVTDDCSQDINFTFKGFGTDSGPKDVTISLYADSDKHVPIKSTLTAEGGIFYFTPIQPGKYILIASHSIWIINKNKVEVIVQEGNTEVVDGSLVVSGYDVNGKVSSENDPVAGVSFILFGSGFAEKCETTPIAKDFESKKPLCHVVSDNSGRFIFPSVSPGDYKLVPHYAGAQTKFDVQPSELSFKVSHNSVILAQEFKVTGFTVGGLVRSSTNGDALPGAKIFLSQKEIAVTDKNGKYVLDNMKTGQYILRAESANVQFSEITVKISPTSPEFPVLVPSAYKVSGKVTLSAKGTLHFRKLSVQNTAATFYKELNTDEKTGEYSVYLAPDKYQLSVIVSTEEKTKGLQFYPLQQMIDVTSQPITDVNFLQLKATLTGTVNCLSQTDCSQASVTLKILDGVTIKTVQAKDGQYQFTDVLPGHYEVLIDNDVFCWENPSYRIAITSERAEVPPFKQTGFSITFISSHDTTVEYSEPNNTKLITLPLSKGSTRHCVPKSGAYTFVPKGCHVYDKSSYIWDTSNLSPILLHSTEHTHRGNIICTSPQSNLKIKIEDAGDSVTIDPLKPVKKDNVYKYEFEFKAKTDNTYTITPLSDILLFNPPSLKVFGVNDCHNDIANFIGDLGKIIAGKISPPLEGVTIQIFGKDKESPIHTLVTQKDAEKEGFVITGPDAKGVFLAHKLAEIIVQVSDHADSSSLQGVLLSLSGGQSYRKNSMTGEDGKFIFNSLSPGEYYLRPMMKEYRFDPPSKMINVVEGATVKVNLFGNRVAYSAYGSVTSLNGEPEVGLLVEVQGQGNCSNLQEEATTEENGNFRIRGLQPMCVYAFRLKPNVESNAHIQRTSPSSQLVQPMKEDIRGLRLIAFHPISRTDVSVHVTSTQPEHYRTIKVKLCREDAPDSPVHISKLDVQQSAGKNAGYYNAGFLVHFPPLQADGRKYFVQLESSLSQAVHKYRTIPVYFEANSSFKYVKLTFNAERKVDQSDMNQTSVVALPFIMLVGLAFINREKLWTWLNAMLERRSKPVPSSRAPVQAIPIDPRADDIIVEQIMNINKRKAKPRKT</sequence>
<dbReference type="InterPro" id="IPR055074">
    <property type="entry name" value="NOMO1-3_2nd"/>
</dbReference>
<dbReference type="InterPro" id="IPR056191">
    <property type="entry name" value="NOMO_12th"/>
</dbReference>
<dbReference type="InParanoid" id="E2A8B8"/>
<dbReference type="AlphaFoldDB" id="E2A8B8"/>
<organism evidence="16">
    <name type="scientific">Camponotus floridanus</name>
    <name type="common">Florida carpenter ant</name>
    <dbReference type="NCBI Taxonomy" id="104421"/>
    <lineage>
        <taxon>Eukaryota</taxon>
        <taxon>Metazoa</taxon>
        <taxon>Ecdysozoa</taxon>
        <taxon>Arthropoda</taxon>
        <taxon>Hexapoda</taxon>
        <taxon>Insecta</taxon>
        <taxon>Pterygota</taxon>
        <taxon>Neoptera</taxon>
        <taxon>Endopterygota</taxon>
        <taxon>Hymenoptera</taxon>
        <taxon>Apocrita</taxon>
        <taxon>Aculeata</taxon>
        <taxon>Formicoidea</taxon>
        <taxon>Formicidae</taxon>
        <taxon>Formicinae</taxon>
        <taxon>Camponotus</taxon>
    </lineage>
</organism>
<evidence type="ECO:0000256" key="2">
    <source>
        <dbReference type="ARBA" id="ARBA00022692"/>
    </source>
</evidence>
<evidence type="ECO:0000256" key="7">
    <source>
        <dbReference type="SAM" id="SignalP"/>
    </source>
</evidence>